<protein>
    <recommendedName>
        <fullName evidence="11">Alanine--tRNA ligase</fullName>
        <ecNumber evidence="11">6.1.1.7</ecNumber>
    </recommendedName>
    <alternativeName>
        <fullName evidence="11">Alanyl-tRNA synthetase</fullName>
        <shortName evidence="11">AlaRS</shortName>
    </alternativeName>
</protein>
<evidence type="ECO:0000256" key="8">
    <source>
        <dbReference type="ARBA" id="ARBA00022884"/>
    </source>
</evidence>
<feature type="coiled-coil region" evidence="12">
    <location>
        <begin position="747"/>
        <end position="793"/>
    </location>
</feature>
<evidence type="ECO:0000313" key="15">
    <source>
        <dbReference type="Proteomes" id="UP001152321"/>
    </source>
</evidence>
<dbReference type="InterPro" id="IPR018163">
    <property type="entry name" value="Thr/Ala-tRNA-synth_IIc_edit"/>
</dbReference>
<dbReference type="HAMAP" id="MF_00036_B">
    <property type="entry name" value="Ala_tRNA_synth_B"/>
    <property type="match status" value="1"/>
</dbReference>
<keyword evidence="3 11" id="KW-0436">Ligase</keyword>
<evidence type="ECO:0000256" key="10">
    <source>
        <dbReference type="ARBA" id="ARBA00023146"/>
    </source>
</evidence>
<name>A0ABT6DJM4_9BACT</name>
<comment type="function">
    <text evidence="11">Catalyzes the attachment of alanine to tRNA(Ala) in a two-step reaction: alanine is first activated by ATP to form Ala-AMP and then transferred to the acceptor end of tRNA(Ala). Also edits incorrectly charged Ser-tRNA(Ala) and Gly-tRNA(Ala) via its editing domain.</text>
</comment>
<dbReference type="InterPro" id="IPR018165">
    <property type="entry name" value="Ala-tRNA-synth_IIc_core"/>
</dbReference>
<comment type="caution">
    <text evidence="14">The sequence shown here is derived from an EMBL/GenBank/DDBJ whole genome shotgun (WGS) entry which is preliminary data.</text>
</comment>
<comment type="cofactor">
    <cofactor evidence="11">
        <name>Zn(2+)</name>
        <dbReference type="ChEBI" id="CHEBI:29105"/>
    </cofactor>
    <text evidence="11">Binds 1 zinc ion per subunit.</text>
</comment>
<keyword evidence="15" id="KW-1185">Reference proteome</keyword>
<dbReference type="InterPro" id="IPR002318">
    <property type="entry name" value="Ala-tRNA-lgiase_IIc"/>
</dbReference>
<dbReference type="SUPFAM" id="SSF50447">
    <property type="entry name" value="Translation proteins"/>
    <property type="match status" value="1"/>
</dbReference>
<proteinExistence type="inferred from homology"/>
<comment type="subcellular location">
    <subcellularLocation>
        <location evidence="11">Cytoplasm</location>
    </subcellularLocation>
</comment>
<keyword evidence="11" id="KW-0963">Cytoplasm</keyword>
<gene>
    <name evidence="11 14" type="primary">alaS</name>
    <name evidence="14" type="ORF">NWE73_11765</name>
</gene>
<dbReference type="PROSITE" id="PS50860">
    <property type="entry name" value="AA_TRNA_LIGASE_II_ALA"/>
    <property type="match status" value="1"/>
</dbReference>
<evidence type="ECO:0000256" key="5">
    <source>
        <dbReference type="ARBA" id="ARBA00022741"/>
    </source>
</evidence>
<dbReference type="SMART" id="SM00863">
    <property type="entry name" value="tRNA_SAD"/>
    <property type="match status" value="1"/>
</dbReference>
<reference evidence="14" key="1">
    <citation type="submission" date="2022-08" db="EMBL/GenBank/DDBJ databases">
        <title>Novel Bdellovibrio Species Isolated from Svalbard: Designation Bdellovibrio svalbardensis.</title>
        <authorList>
            <person name="Mitchell R.J."/>
            <person name="Choi S.Y."/>
        </authorList>
    </citation>
    <scope>NUCLEOTIDE SEQUENCE</scope>
    <source>
        <strain evidence="14">PAP01</strain>
    </source>
</reference>
<keyword evidence="5 11" id="KW-0547">Nucleotide-binding</keyword>
<evidence type="ECO:0000256" key="7">
    <source>
        <dbReference type="ARBA" id="ARBA00022840"/>
    </source>
</evidence>
<feature type="binding site" evidence="11">
    <location>
        <position position="687"/>
    </location>
    <ligand>
        <name>Zn(2+)</name>
        <dbReference type="ChEBI" id="CHEBI:29105"/>
    </ligand>
</feature>
<dbReference type="InterPro" id="IPR012947">
    <property type="entry name" value="tRNA_SAD"/>
</dbReference>
<dbReference type="Gene3D" id="3.30.980.10">
    <property type="entry name" value="Threonyl-trna Synthetase, Chain A, domain 2"/>
    <property type="match status" value="1"/>
</dbReference>
<dbReference type="Gene3D" id="3.30.54.20">
    <property type="match status" value="1"/>
</dbReference>
<evidence type="ECO:0000256" key="6">
    <source>
        <dbReference type="ARBA" id="ARBA00022833"/>
    </source>
</evidence>
<dbReference type="InterPro" id="IPR023033">
    <property type="entry name" value="Ala_tRNA_ligase_euk/bac"/>
</dbReference>
<accession>A0ABT6DJM4</accession>
<dbReference type="InterPro" id="IPR009000">
    <property type="entry name" value="Transl_B-barrel_sf"/>
</dbReference>
<keyword evidence="12" id="KW-0175">Coiled coil</keyword>
<dbReference type="Gene3D" id="3.10.310.40">
    <property type="match status" value="1"/>
</dbReference>
<keyword evidence="4 11" id="KW-0479">Metal-binding</keyword>
<dbReference type="EC" id="6.1.1.7" evidence="11"/>
<dbReference type="CDD" id="cd00673">
    <property type="entry name" value="AlaRS_core"/>
    <property type="match status" value="1"/>
</dbReference>
<feature type="binding site" evidence="11">
    <location>
        <position position="581"/>
    </location>
    <ligand>
        <name>Zn(2+)</name>
        <dbReference type="ChEBI" id="CHEBI:29105"/>
    </ligand>
</feature>
<dbReference type="GO" id="GO:0004813">
    <property type="term" value="F:alanine-tRNA ligase activity"/>
    <property type="evidence" value="ECO:0007669"/>
    <property type="project" value="UniProtKB-EC"/>
</dbReference>
<comment type="catalytic activity">
    <reaction evidence="11">
        <text>tRNA(Ala) + L-alanine + ATP = L-alanyl-tRNA(Ala) + AMP + diphosphate</text>
        <dbReference type="Rhea" id="RHEA:12540"/>
        <dbReference type="Rhea" id="RHEA-COMP:9657"/>
        <dbReference type="Rhea" id="RHEA-COMP:9923"/>
        <dbReference type="ChEBI" id="CHEBI:30616"/>
        <dbReference type="ChEBI" id="CHEBI:33019"/>
        <dbReference type="ChEBI" id="CHEBI:57972"/>
        <dbReference type="ChEBI" id="CHEBI:78442"/>
        <dbReference type="ChEBI" id="CHEBI:78497"/>
        <dbReference type="ChEBI" id="CHEBI:456215"/>
        <dbReference type="EC" id="6.1.1.7"/>
    </reaction>
</comment>
<dbReference type="PANTHER" id="PTHR11777">
    <property type="entry name" value="ALANYL-TRNA SYNTHETASE"/>
    <property type="match status" value="1"/>
</dbReference>
<dbReference type="InterPro" id="IPR018162">
    <property type="entry name" value="Ala-tRNA-ligase_IIc_anticod-bd"/>
</dbReference>
<organism evidence="14 15">
    <name type="scientific">Bdellovibrio svalbardensis</name>
    <dbReference type="NCBI Taxonomy" id="2972972"/>
    <lineage>
        <taxon>Bacteria</taxon>
        <taxon>Pseudomonadati</taxon>
        <taxon>Bdellovibrionota</taxon>
        <taxon>Bdellovibrionia</taxon>
        <taxon>Bdellovibrionales</taxon>
        <taxon>Pseudobdellovibrionaceae</taxon>
        <taxon>Bdellovibrio</taxon>
    </lineage>
</organism>
<dbReference type="Pfam" id="PF07973">
    <property type="entry name" value="tRNA_SAD"/>
    <property type="match status" value="1"/>
</dbReference>
<keyword evidence="9 11" id="KW-0648">Protein biosynthesis</keyword>
<evidence type="ECO:0000256" key="11">
    <source>
        <dbReference type="HAMAP-Rule" id="MF_00036"/>
    </source>
</evidence>
<dbReference type="Gene3D" id="3.30.930.10">
    <property type="entry name" value="Bira Bifunctional Protein, Domain 2"/>
    <property type="match status" value="1"/>
</dbReference>
<keyword evidence="10 11" id="KW-0030">Aminoacyl-tRNA synthetase</keyword>
<feature type="binding site" evidence="11">
    <location>
        <position position="683"/>
    </location>
    <ligand>
        <name>Zn(2+)</name>
        <dbReference type="ChEBI" id="CHEBI:29105"/>
    </ligand>
</feature>
<dbReference type="PANTHER" id="PTHR11777:SF9">
    <property type="entry name" value="ALANINE--TRNA LIGASE, CYTOPLASMIC"/>
    <property type="match status" value="1"/>
</dbReference>
<keyword evidence="6 11" id="KW-0862">Zinc</keyword>
<comment type="domain">
    <text evidence="11">Consists of three domains; the N-terminal catalytic domain, the editing domain and the C-terminal C-Ala domain. The editing domain removes incorrectly charged amino acids, while the C-Ala domain, along with tRNA(Ala), serves as a bridge to cooperatively bring together the editing and aminoacylation centers thus stimulating deacylation of misacylated tRNAs.</text>
</comment>
<keyword evidence="7 11" id="KW-0067">ATP-binding</keyword>
<feature type="domain" description="Alanyl-transfer RNA synthetases family profile" evidence="13">
    <location>
        <begin position="1"/>
        <end position="726"/>
    </location>
</feature>
<evidence type="ECO:0000256" key="12">
    <source>
        <dbReference type="SAM" id="Coils"/>
    </source>
</evidence>
<dbReference type="Pfam" id="PF01411">
    <property type="entry name" value="tRNA-synt_2c"/>
    <property type="match status" value="1"/>
</dbReference>
<dbReference type="Proteomes" id="UP001152321">
    <property type="component" value="Unassembled WGS sequence"/>
</dbReference>
<dbReference type="InterPro" id="IPR003156">
    <property type="entry name" value="DHHA1_dom"/>
</dbReference>
<dbReference type="NCBIfam" id="TIGR00344">
    <property type="entry name" value="alaS"/>
    <property type="match status" value="1"/>
</dbReference>
<dbReference type="InterPro" id="IPR045864">
    <property type="entry name" value="aa-tRNA-synth_II/BPL/LPL"/>
</dbReference>
<dbReference type="Gene3D" id="2.40.30.130">
    <property type="match status" value="1"/>
</dbReference>
<keyword evidence="8 11" id="KW-0694">RNA-binding</keyword>
<evidence type="ECO:0000259" key="13">
    <source>
        <dbReference type="PROSITE" id="PS50860"/>
    </source>
</evidence>
<evidence type="ECO:0000256" key="9">
    <source>
        <dbReference type="ARBA" id="ARBA00022917"/>
    </source>
</evidence>
<evidence type="ECO:0000256" key="1">
    <source>
        <dbReference type="ARBA" id="ARBA00008226"/>
    </source>
</evidence>
<evidence type="ECO:0000256" key="2">
    <source>
        <dbReference type="ARBA" id="ARBA00022555"/>
    </source>
</evidence>
<evidence type="ECO:0000313" key="14">
    <source>
        <dbReference type="EMBL" id="MDG0817047.1"/>
    </source>
</evidence>
<dbReference type="InterPro" id="IPR018164">
    <property type="entry name" value="Ala-tRNA-synth_IIc_N"/>
</dbReference>
<dbReference type="Pfam" id="PF02272">
    <property type="entry name" value="DHHA1"/>
    <property type="match status" value="1"/>
</dbReference>
<dbReference type="EMBL" id="JANRMI010000003">
    <property type="protein sequence ID" value="MDG0817047.1"/>
    <property type="molecule type" value="Genomic_DNA"/>
</dbReference>
<feature type="binding site" evidence="11">
    <location>
        <position position="585"/>
    </location>
    <ligand>
        <name>Zn(2+)</name>
        <dbReference type="ChEBI" id="CHEBI:29105"/>
    </ligand>
</feature>
<dbReference type="RefSeq" id="WP_277578523.1">
    <property type="nucleotide sequence ID" value="NZ_JANRMI010000003.1"/>
</dbReference>
<evidence type="ECO:0000256" key="4">
    <source>
        <dbReference type="ARBA" id="ARBA00022723"/>
    </source>
</evidence>
<dbReference type="SUPFAM" id="SSF101353">
    <property type="entry name" value="Putative anticodon-binding domain of alanyl-tRNA synthetase (AlaRS)"/>
    <property type="match status" value="1"/>
</dbReference>
<dbReference type="InterPro" id="IPR050058">
    <property type="entry name" value="Ala-tRNA_ligase"/>
</dbReference>
<sequence>MKSSEIRNAFIEYFKRNGHTHVASSSLIPENDPTLLFANAGMNQFKNTFLGLEKRDYTRAVTSQKCVRAGGKHNDLENVGFTARHHTFFEMLGNFSFGDYFKKDAIHFAWEFLTKELKIPKEKLYVTVHISDDEAADIWHNQEGIPRDRIFRFDKDNFWKMGDTGPCGPCTEIFYDHGPKAGTISDPFKGIEAGEDRFVEIWNLVFMQYFENPPGTLTPLPKPSVDTGGGLERMTAAMQGHFNNYDTDLFQPMINLACKIGGIKYITDKEVLAKDPAAAETTSALRVLADHCRSTSFLIADGALPSNEGRGYVLRRIMRRAIRYGRKLSANQSFLPGMAEALIETMGAFYPELIERRDHILNTIRDEEDRFLATLDKGTEILMTELAKTKAKNIKELSGEVVFKMYDTYGFPADLTRVIANENGIEVNEAAFEKEMEANRAKSKASWKGKSMGADEQHLIKFAKDYATGGKTVKFLGYDGTIGDGKVMALSNGQAEVSELKTGDTGLMILDNTTFYGEGGGQAGDVGYIMQDTNRARVLNTTKIDDIFLHHVEVEHGGFKVGNAVVTGVDSVERRNTASNHSATHLLHTALRKVLGVHVTQAGSLVDSQKTRFDFTHNKPLSSEEIKKIEDLVNEQIARSLEVKTETMPHKLAIEKGAMALFGEKYANDVRVLTMGDFSCELCGGTHVKNTSSIRLFKITSESGVSSGVRRVEAITGDLAVKFAMNSIEHLDDALAAAGLQKSAHYLKNLEANLESVAADSEAYKKSTLAGKIEQLKDQAKNLEKEIKKLQGGQINVDELAGKALAFKSKSGAAGKLILADVAVDDREVLAKVTDDLKNKIQSGIVVVVGVGDGSNPIIVSVSKDMAGDHKAGDVLKEVAALMGGKGGGRPDFAQGAAPDRSKINDAFAKVKSLLGV</sequence>
<comment type="similarity">
    <text evidence="1 11">Belongs to the class-II aminoacyl-tRNA synthetase family.</text>
</comment>
<dbReference type="PRINTS" id="PR00980">
    <property type="entry name" value="TRNASYNTHALA"/>
</dbReference>
<keyword evidence="2 11" id="KW-0820">tRNA-binding</keyword>
<dbReference type="SUPFAM" id="SSF55186">
    <property type="entry name" value="ThrRS/AlaRS common domain"/>
    <property type="match status" value="1"/>
</dbReference>
<evidence type="ECO:0000256" key="3">
    <source>
        <dbReference type="ARBA" id="ARBA00022598"/>
    </source>
</evidence>
<dbReference type="SUPFAM" id="SSF55681">
    <property type="entry name" value="Class II aaRS and biotin synthetases"/>
    <property type="match status" value="1"/>
</dbReference>